<dbReference type="STRING" id="551996.SAMN05192573_11451"/>
<dbReference type="Pfam" id="PF17555">
    <property type="entry name" value="TssN"/>
    <property type="match status" value="1"/>
</dbReference>
<feature type="transmembrane region" description="Helical" evidence="1">
    <location>
        <begin position="66"/>
        <end position="87"/>
    </location>
</feature>
<evidence type="ECO:0000256" key="1">
    <source>
        <dbReference type="SAM" id="Phobius"/>
    </source>
</evidence>
<feature type="transmembrane region" description="Helical" evidence="1">
    <location>
        <begin position="99"/>
        <end position="116"/>
    </location>
</feature>
<gene>
    <name evidence="2" type="ORF">SAMN05192573_11451</name>
</gene>
<dbReference type="AlphaFoldDB" id="A0A1G8GGC5"/>
<keyword evidence="1" id="KW-0472">Membrane</keyword>
<feature type="transmembrane region" description="Helical" evidence="1">
    <location>
        <begin position="39"/>
        <end position="60"/>
    </location>
</feature>
<proteinExistence type="predicted"/>
<protein>
    <recommendedName>
        <fullName evidence="4">TssN family type VI secretion system protein</fullName>
    </recommendedName>
</protein>
<sequence length="297" mass="35032">MNLKSFFISYLIAPVLFFIAALIMSVVNKKNKYLSNRRLIITLLLTAVILGVPGFLGFLGMQFMPWGYLFCQLIYLGMGVFYTWLAGKYHEDQFLDKKWFFLVASLISCLLGMFLFKLAFNWLNDMQYGLWASTSILIFLLPPVFWWGYIAFLSIPLEIYKVWQYPRTPEEISMEHLDFDRLMVLELDLYKNTDDPEPLKVKAKAPPNMNFGQWFQKFIDDYNLKFPKSTVQYKLNNNESYKWIFYIKPSFFKQRHFIDPDLNITENRITESVTIFAKRVSEVVSEPARTGDQAIYL</sequence>
<keyword evidence="3" id="KW-1185">Reference proteome</keyword>
<feature type="transmembrane region" description="Helical" evidence="1">
    <location>
        <begin position="128"/>
        <end position="152"/>
    </location>
</feature>
<dbReference type="EMBL" id="FNCG01000014">
    <property type="protein sequence ID" value="SDH93442.1"/>
    <property type="molecule type" value="Genomic_DNA"/>
</dbReference>
<evidence type="ECO:0008006" key="4">
    <source>
        <dbReference type="Google" id="ProtNLM"/>
    </source>
</evidence>
<name>A0A1G8GGC5_9SPHI</name>
<keyword evidence="1" id="KW-1133">Transmembrane helix</keyword>
<accession>A0A1G8GGC5</accession>
<organism evidence="2 3">
    <name type="scientific">Mucilaginibacter gossypii</name>
    <dbReference type="NCBI Taxonomy" id="551996"/>
    <lineage>
        <taxon>Bacteria</taxon>
        <taxon>Pseudomonadati</taxon>
        <taxon>Bacteroidota</taxon>
        <taxon>Sphingobacteriia</taxon>
        <taxon>Sphingobacteriales</taxon>
        <taxon>Sphingobacteriaceae</taxon>
        <taxon>Mucilaginibacter</taxon>
    </lineage>
</organism>
<keyword evidence="1" id="KW-0812">Transmembrane</keyword>
<dbReference type="RefSeq" id="WP_091172409.1">
    <property type="nucleotide sequence ID" value="NZ_FNCG01000014.1"/>
</dbReference>
<evidence type="ECO:0000313" key="2">
    <source>
        <dbReference type="EMBL" id="SDH93442.1"/>
    </source>
</evidence>
<reference evidence="3" key="1">
    <citation type="submission" date="2016-10" db="EMBL/GenBank/DDBJ databases">
        <authorList>
            <person name="Varghese N."/>
            <person name="Submissions S."/>
        </authorList>
    </citation>
    <scope>NUCLEOTIDE SEQUENCE [LARGE SCALE GENOMIC DNA]</scope>
    <source>
        <strain evidence="3">Gh-67</strain>
    </source>
</reference>
<dbReference type="Proteomes" id="UP000199705">
    <property type="component" value="Unassembled WGS sequence"/>
</dbReference>
<feature type="transmembrane region" description="Helical" evidence="1">
    <location>
        <begin position="6"/>
        <end position="27"/>
    </location>
</feature>
<dbReference type="InterPro" id="IPR035177">
    <property type="entry name" value="TssN"/>
</dbReference>
<evidence type="ECO:0000313" key="3">
    <source>
        <dbReference type="Proteomes" id="UP000199705"/>
    </source>
</evidence>